<sequence length="125" mass="12951">MNLASVAAIAPEKPDARPENLDTQTPGENVAKELPPQYTAKHKGAGKWIVNDVHGAQVGAFTGTKDEAAAEVARLLSGGLPMVADAPVSEESKQAPTASKSIDPKTLKAPVLTDEGWVCPAPQEG</sequence>
<evidence type="ECO:0000313" key="2">
    <source>
        <dbReference type="EMBL" id="BCD83605.1"/>
    </source>
</evidence>
<keyword evidence="3" id="KW-1185">Reference proteome</keyword>
<organism evidence="2 3">
    <name type="scientific">Pseudomonas solani</name>
    <dbReference type="NCBI Taxonomy" id="2731552"/>
    <lineage>
        <taxon>Bacteria</taxon>
        <taxon>Pseudomonadati</taxon>
        <taxon>Pseudomonadota</taxon>
        <taxon>Gammaproteobacteria</taxon>
        <taxon>Pseudomonadales</taxon>
        <taxon>Pseudomonadaceae</taxon>
        <taxon>Pseudomonas</taxon>
    </lineage>
</organism>
<dbReference type="RefSeq" id="WP_265169200.1">
    <property type="nucleotide sequence ID" value="NZ_AP023081.1"/>
</dbReference>
<evidence type="ECO:0008006" key="4">
    <source>
        <dbReference type="Google" id="ProtNLM"/>
    </source>
</evidence>
<accession>A0ABM7L238</accession>
<name>A0ABM7L238_9PSED</name>
<reference evidence="2" key="1">
    <citation type="submission" date="2020-05" db="EMBL/GenBank/DDBJ databases">
        <title>Complete genome sequence of Pseudomonas sp. Sm006.</title>
        <authorList>
            <person name="Takeuchi K."/>
            <person name="Someya N."/>
        </authorList>
    </citation>
    <scope>NUCLEOTIDE SEQUENCE</scope>
    <source>
        <strain evidence="2">Sm006</strain>
    </source>
</reference>
<evidence type="ECO:0000256" key="1">
    <source>
        <dbReference type="SAM" id="MobiDB-lite"/>
    </source>
</evidence>
<proteinExistence type="predicted"/>
<protein>
    <recommendedName>
        <fullName evidence="4">DUF2188 domain-containing protein</fullName>
    </recommendedName>
</protein>
<evidence type="ECO:0000313" key="3">
    <source>
        <dbReference type="Proteomes" id="UP001064896"/>
    </source>
</evidence>
<dbReference type="EMBL" id="AP023081">
    <property type="protein sequence ID" value="BCD83605.1"/>
    <property type="molecule type" value="Genomic_DNA"/>
</dbReference>
<dbReference type="Proteomes" id="UP001064896">
    <property type="component" value="Chromosome"/>
</dbReference>
<feature type="region of interest" description="Disordered" evidence="1">
    <location>
        <begin position="87"/>
        <end position="107"/>
    </location>
</feature>
<feature type="region of interest" description="Disordered" evidence="1">
    <location>
        <begin position="1"/>
        <end position="34"/>
    </location>
</feature>
<gene>
    <name evidence="2" type="ORF">PSm6_00120</name>
</gene>